<proteinExistence type="predicted"/>
<accession>X1K7Z4</accession>
<evidence type="ECO:0000313" key="1">
    <source>
        <dbReference type="EMBL" id="GAI02693.1"/>
    </source>
</evidence>
<gene>
    <name evidence="1" type="ORF">S06H3_22781</name>
</gene>
<sequence length="57" mass="6185">METILSTYLSAARTVLVLGKCRGIAYAIANKRHGSLIKTGYHHFGILARLGFGAIRP</sequence>
<organism evidence="1">
    <name type="scientific">marine sediment metagenome</name>
    <dbReference type="NCBI Taxonomy" id="412755"/>
    <lineage>
        <taxon>unclassified sequences</taxon>
        <taxon>metagenomes</taxon>
        <taxon>ecological metagenomes</taxon>
    </lineage>
</organism>
<dbReference type="AlphaFoldDB" id="X1K7Z4"/>
<reference evidence="1" key="1">
    <citation type="journal article" date="2014" name="Front. Microbiol.">
        <title>High frequency of phylogenetically diverse reductive dehalogenase-homologous genes in deep subseafloor sedimentary metagenomes.</title>
        <authorList>
            <person name="Kawai M."/>
            <person name="Futagami T."/>
            <person name="Toyoda A."/>
            <person name="Takaki Y."/>
            <person name="Nishi S."/>
            <person name="Hori S."/>
            <person name="Arai W."/>
            <person name="Tsubouchi T."/>
            <person name="Morono Y."/>
            <person name="Uchiyama I."/>
            <person name="Ito T."/>
            <person name="Fujiyama A."/>
            <person name="Inagaki F."/>
            <person name="Takami H."/>
        </authorList>
    </citation>
    <scope>NUCLEOTIDE SEQUENCE</scope>
    <source>
        <strain evidence="1">Expedition CK06-06</strain>
    </source>
</reference>
<dbReference type="EMBL" id="BARV01012244">
    <property type="protein sequence ID" value="GAI02693.1"/>
    <property type="molecule type" value="Genomic_DNA"/>
</dbReference>
<name>X1K7Z4_9ZZZZ</name>
<comment type="caution">
    <text evidence="1">The sequence shown here is derived from an EMBL/GenBank/DDBJ whole genome shotgun (WGS) entry which is preliminary data.</text>
</comment>
<protein>
    <submittedName>
        <fullName evidence="1">Uncharacterized protein</fullName>
    </submittedName>
</protein>